<reference evidence="1" key="1">
    <citation type="submission" date="2015-11" db="EMBL/GenBank/DDBJ databases">
        <title>De novo transcriptome assembly of four potential Pierce s Disease insect vectors from Arizona vineyards.</title>
        <authorList>
            <person name="Tassone E.E."/>
        </authorList>
    </citation>
    <scope>NUCLEOTIDE SEQUENCE</scope>
</reference>
<evidence type="ECO:0000313" key="1">
    <source>
        <dbReference type="EMBL" id="JAS85179.1"/>
    </source>
</evidence>
<accession>A0A1B6IE17</accession>
<dbReference type="InterPro" id="IPR035979">
    <property type="entry name" value="RBD_domain_sf"/>
</dbReference>
<dbReference type="SUPFAM" id="SSF54928">
    <property type="entry name" value="RNA-binding domain, RBD"/>
    <property type="match status" value="1"/>
</dbReference>
<dbReference type="EMBL" id="GECU01022527">
    <property type="protein sequence ID" value="JAS85179.1"/>
    <property type="molecule type" value="Transcribed_RNA"/>
</dbReference>
<feature type="non-terminal residue" evidence="1">
    <location>
        <position position="1"/>
    </location>
</feature>
<gene>
    <name evidence="1" type="ORF">g.10568</name>
</gene>
<proteinExistence type="predicted"/>
<name>A0A1B6IE17_9HEMI</name>
<sequence>NTRNALIDFITPRHCEVAKEMGDIKIGDSMYALHYARSKDTLSFDVTASEDKLYVKYPEGANESDIIKMLGNVAINKPENAKNFFFATCGSIDEQVRLIKALDKKPVAGGSLSVKVAIDKTRKSRRNTIKSDAN</sequence>
<protein>
    <submittedName>
        <fullName evidence="1">Uncharacterized protein</fullName>
    </submittedName>
</protein>
<organism evidence="1">
    <name type="scientific">Homalodisca liturata</name>
    <dbReference type="NCBI Taxonomy" id="320908"/>
    <lineage>
        <taxon>Eukaryota</taxon>
        <taxon>Metazoa</taxon>
        <taxon>Ecdysozoa</taxon>
        <taxon>Arthropoda</taxon>
        <taxon>Hexapoda</taxon>
        <taxon>Insecta</taxon>
        <taxon>Pterygota</taxon>
        <taxon>Neoptera</taxon>
        <taxon>Paraneoptera</taxon>
        <taxon>Hemiptera</taxon>
        <taxon>Auchenorrhyncha</taxon>
        <taxon>Membracoidea</taxon>
        <taxon>Cicadellidae</taxon>
        <taxon>Cicadellinae</taxon>
        <taxon>Proconiini</taxon>
        <taxon>Homalodisca</taxon>
    </lineage>
</organism>
<dbReference type="AlphaFoldDB" id="A0A1B6IE17"/>
<dbReference type="GO" id="GO:0003676">
    <property type="term" value="F:nucleic acid binding"/>
    <property type="evidence" value="ECO:0007669"/>
    <property type="project" value="InterPro"/>
</dbReference>